<name>A0A347W7E3_9HELI</name>
<comment type="subcellular location">
    <subcellularLocation>
        <location evidence="1">Membrane</location>
        <topology evidence="1">Multi-pass membrane protein</topology>
    </subcellularLocation>
</comment>
<evidence type="ECO:0000313" key="8">
    <source>
        <dbReference type="EMBL" id="MWV70535.1"/>
    </source>
</evidence>
<dbReference type="EMBL" id="JRMP02000005">
    <property type="protein sequence ID" value="TLD94801.1"/>
    <property type="molecule type" value="Genomic_DNA"/>
</dbReference>
<dbReference type="RefSeq" id="WP_081948476.1">
    <property type="nucleotide sequence ID" value="NZ_JRMP02000005.1"/>
</dbReference>
<evidence type="ECO:0000256" key="1">
    <source>
        <dbReference type="ARBA" id="ARBA00004141"/>
    </source>
</evidence>
<dbReference type="EMBL" id="QBIU01000002">
    <property type="protein sequence ID" value="MWV70535.1"/>
    <property type="molecule type" value="Genomic_DNA"/>
</dbReference>
<feature type="transmembrane region" description="Helical" evidence="6">
    <location>
        <begin position="40"/>
        <end position="56"/>
    </location>
</feature>
<evidence type="ECO:0000256" key="4">
    <source>
        <dbReference type="ARBA" id="ARBA00022989"/>
    </source>
</evidence>
<evidence type="ECO:0000256" key="3">
    <source>
        <dbReference type="ARBA" id="ARBA00022692"/>
    </source>
</evidence>
<feature type="transmembrane region" description="Helical" evidence="6">
    <location>
        <begin position="12"/>
        <end position="34"/>
    </location>
</feature>
<evidence type="ECO:0000313" key="10">
    <source>
        <dbReference type="Proteomes" id="UP000029714"/>
    </source>
</evidence>
<keyword evidence="10" id="KW-1185">Reference proteome</keyword>
<dbReference type="Pfam" id="PF04138">
    <property type="entry name" value="GtrA_DPMS_TM"/>
    <property type="match status" value="1"/>
</dbReference>
<evidence type="ECO:0000256" key="2">
    <source>
        <dbReference type="ARBA" id="ARBA00009399"/>
    </source>
</evidence>
<keyword evidence="5 6" id="KW-0472">Membrane</keyword>
<feature type="transmembrane region" description="Helical" evidence="6">
    <location>
        <begin position="103"/>
        <end position="124"/>
    </location>
</feature>
<reference evidence="8 11" key="4">
    <citation type="submission" date="2019-12" db="EMBL/GenBank/DDBJ databases">
        <title>Multi-Generational Helicobacter saguini Isolates.</title>
        <authorList>
            <person name="Mannion A."/>
            <person name="Shen Z."/>
            <person name="Fox J.G."/>
        </authorList>
    </citation>
    <scope>NUCLEOTIDE SEQUENCE [LARGE SCALE GENOMIC DNA]</scope>
    <source>
        <strain evidence="8">16-048</strain>
        <strain evidence="11">16-048 (F4)</strain>
    </source>
</reference>
<evidence type="ECO:0000313" key="11">
    <source>
        <dbReference type="Proteomes" id="UP000477070"/>
    </source>
</evidence>
<feature type="transmembrane region" description="Helical" evidence="6">
    <location>
        <begin position="76"/>
        <end position="97"/>
    </location>
</feature>
<dbReference type="Proteomes" id="UP000029714">
    <property type="component" value="Unassembled WGS sequence"/>
</dbReference>
<dbReference type="GO" id="GO:0005886">
    <property type="term" value="C:plasma membrane"/>
    <property type="evidence" value="ECO:0007669"/>
    <property type="project" value="TreeGrafter"/>
</dbReference>
<dbReference type="InterPro" id="IPR051401">
    <property type="entry name" value="GtrA_CellWall_Glycosyl"/>
</dbReference>
<dbReference type="PANTHER" id="PTHR38459:SF1">
    <property type="entry name" value="PROPHAGE BACTOPRENOL-LINKED GLUCOSE TRANSLOCASE HOMOLOG"/>
    <property type="match status" value="1"/>
</dbReference>
<reference evidence="9 10" key="2">
    <citation type="journal article" date="2016" name="Infect. Immun.">
        <title>Helicobacter saguini, a Novel Helicobacter Isolated from Cotton-Top Tamarins with Ulcerative Colitis, Has Proinflammatory Properties and Induces Typhlocolitis and Dysplasia in Gnotobiotic IL-10-/- Mice.</title>
        <authorList>
            <person name="Shen Z."/>
            <person name="Mannion A."/>
            <person name="Whary M.T."/>
            <person name="Muthupalani S."/>
            <person name="Sheh A."/>
            <person name="Feng Y."/>
            <person name="Gong G."/>
            <person name="Vandamme P."/>
            <person name="Holcombe H.R."/>
            <person name="Paster B.J."/>
            <person name="Fox J.G."/>
        </authorList>
    </citation>
    <scope>NUCLEOTIDE SEQUENCE [LARGE SCALE GENOMIC DNA]</scope>
    <source>
        <strain evidence="9 10">MIT 97-6194</strain>
    </source>
</reference>
<dbReference type="Proteomes" id="UP000477070">
    <property type="component" value="Unassembled WGS sequence"/>
</dbReference>
<comment type="similarity">
    <text evidence="2">Belongs to the GtrA family.</text>
</comment>
<keyword evidence="4 6" id="KW-1133">Transmembrane helix</keyword>
<reference evidence="9" key="3">
    <citation type="submission" date="2018-04" db="EMBL/GenBank/DDBJ databases">
        <authorList>
            <person name="Sheh A."/>
            <person name="Shen Z."/>
            <person name="Mannion A.J."/>
            <person name="Fox J.G."/>
        </authorList>
    </citation>
    <scope>NUCLEOTIDE SEQUENCE</scope>
    <source>
        <strain evidence="9">MIT 97-6194</strain>
    </source>
</reference>
<evidence type="ECO:0000259" key="7">
    <source>
        <dbReference type="Pfam" id="PF04138"/>
    </source>
</evidence>
<accession>A0A347W7E3</accession>
<keyword evidence="3 6" id="KW-0812">Transmembrane</keyword>
<evidence type="ECO:0000256" key="6">
    <source>
        <dbReference type="SAM" id="Phobius"/>
    </source>
</evidence>
<comment type="caution">
    <text evidence="9">The sequence shown here is derived from an EMBL/GenBank/DDBJ whole genome shotgun (WGS) entry which is preliminary data.</text>
</comment>
<evidence type="ECO:0000256" key="5">
    <source>
        <dbReference type="ARBA" id="ARBA00023136"/>
    </source>
</evidence>
<dbReference type="OrthoDB" id="9812049at2"/>
<dbReference type="PANTHER" id="PTHR38459">
    <property type="entry name" value="PROPHAGE BACTOPRENOL-LINKED GLUCOSE TRANSLOCASE HOMOLOG"/>
    <property type="match status" value="1"/>
</dbReference>
<dbReference type="GO" id="GO:0000271">
    <property type="term" value="P:polysaccharide biosynthetic process"/>
    <property type="evidence" value="ECO:0007669"/>
    <property type="project" value="InterPro"/>
</dbReference>
<feature type="domain" description="GtrA/DPMS transmembrane" evidence="7">
    <location>
        <begin position="12"/>
        <end position="125"/>
    </location>
</feature>
<evidence type="ECO:0000313" key="9">
    <source>
        <dbReference type="EMBL" id="TLD94801.1"/>
    </source>
</evidence>
<proteinExistence type="inferred from homology"/>
<gene>
    <name evidence="8" type="ORF">DCO61_11165</name>
    <name evidence="9" type="ORF">LS64_004705</name>
</gene>
<sequence>MIKKLLNNTAIKYALVGVVNTCVGFGITILLTFLGIIPEIANVIGNAVGILNSYILNKKFTFKSQNTHKRDFTRFIIAMGISYLANLAALSLCYRILHIDKYISLVIAAVIYTITGYLISKLWAFKQKDSIESSPKINTKEQQ</sequence>
<protein>
    <submittedName>
        <fullName evidence="9">GtrA family protein</fullName>
    </submittedName>
</protein>
<dbReference type="InterPro" id="IPR007267">
    <property type="entry name" value="GtrA_DPMS_TM"/>
</dbReference>
<reference evidence="9 10" key="1">
    <citation type="journal article" date="2014" name="Genome Announc.">
        <title>Draft genome sequences of eight enterohepatic helicobacter species isolated from both laboratory and wild rodents.</title>
        <authorList>
            <person name="Sheh A."/>
            <person name="Shen Z."/>
            <person name="Fox J.G."/>
        </authorList>
    </citation>
    <scope>NUCLEOTIDE SEQUENCE [LARGE SCALE GENOMIC DNA]</scope>
    <source>
        <strain evidence="9 10">MIT 97-6194</strain>
    </source>
</reference>
<organism evidence="9 10">
    <name type="scientific">Helicobacter saguini</name>
    <dbReference type="NCBI Taxonomy" id="1548018"/>
    <lineage>
        <taxon>Bacteria</taxon>
        <taxon>Pseudomonadati</taxon>
        <taxon>Campylobacterota</taxon>
        <taxon>Epsilonproteobacteria</taxon>
        <taxon>Campylobacterales</taxon>
        <taxon>Helicobacteraceae</taxon>
        <taxon>Helicobacter</taxon>
    </lineage>
</organism>
<dbReference type="AlphaFoldDB" id="A0A347W7E3"/>